<evidence type="ECO:0000256" key="3">
    <source>
        <dbReference type="ARBA" id="ARBA00022801"/>
    </source>
</evidence>
<keyword evidence="1 7" id="KW-0645">Protease</keyword>
<dbReference type="InterPro" id="IPR009003">
    <property type="entry name" value="Peptidase_S1_PA"/>
</dbReference>
<dbReference type="STRING" id="13735.ENSPSIP00000004051"/>
<evidence type="ECO:0000256" key="5">
    <source>
        <dbReference type="ARBA" id="ARBA00023145"/>
    </source>
</evidence>
<evidence type="ECO:0000256" key="8">
    <source>
        <dbReference type="SAM" id="SignalP"/>
    </source>
</evidence>
<evidence type="ECO:0000256" key="7">
    <source>
        <dbReference type="RuleBase" id="RU363034"/>
    </source>
</evidence>
<dbReference type="GO" id="GO:0004252">
    <property type="term" value="F:serine-type endopeptidase activity"/>
    <property type="evidence" value="ECO:0007669"/>
    <property type="project" value="InterPro"/>
</dbReference>
<evidence type="ECO:0000256" key="1">
    <source>
        <dbReference type="ARBA" id="ARBA00022670"/>
    </source>
</evidence>
<organism evidence="10 11">
    <name type="scientific">Pelodiscus sinensis</name>
    <name type="common">Chinese softshell turtle</name>
    <name type="synonym">Trionyx sinensis</name>
    <dbReference type="NCBI Taxonomy" id="13735"/>
    <lineage>
        <taxon>Eukaryota</taxon>
        <taxon>Metazoa</taxon>
        <taxon>Chordata</taxon>
        <taxon>Craniata</taxon>
        <taxon>Vertebrata</taxon>
        <taxon>Euteleostomi</taxon>
        <taxon>Archelosauria</taxon>
        <taxon>Testudinata</taxon>
        <taxon>Testudines</taxon>
        <taxon>Cryptodira</taxon>
        <taxon>Trionychia</taxon>
        <taxon>Trionychidae</taxon>
        <taxon>Pelodiscus</taxon>
    </lineage>
</organism>
<dbReference type="CDD" id="cd00190">
    <property type="entry name" value="Tryp_SPc"/>
    <property type="match status" value="1"/>
</dbReference>
<reference evidence="10" key="3">
    <citation type="submission" date="2025-08" db="UniProtKB">
        <authorList>
            <consortium name="Ensembl"/>
        </authorList>
    </citation>
    <scope>IDENTIFICATION</scope>
</reference>
<dbReference type="InterPro" id="IPR033116">
    <property type="entry name" value="TRYPSIN_SER"/>
</dbReference>
<dbReference type="PANTHER" id="PTHR24271:SF81">
    <property type="entry name" value="GRANZYME B"/>
    <property type="match status" value="1"/>
</dbReference>
<evidence type="ECO:0000256" key="6">
    <source>
        <dbReference type="ARBA" id="ARBA00023157"/>
    </source>
</evidence>
<evidence type="ECO:0000313" key="11">
    <source>
        <dbReference type="Proteomes" id="UP000007267"/>
    </source>
</evidence>
<reference evidence="11" key="1">
    <citation type="submission" date="2011-10" db="EMBL/GenBank/DDBJ databases">
        <authorList>
            <consortium name="Soft-shell Turtle Genome Consortium"/>
        </authorList>
    </citation>
    <scope>NUCLEOTIDE SEQUENCE [LARGE SCALE GENOMIC DNA]</scope>
    <source>
        <strain evidence="11">Daiwa-1</strain>
    </source>
</reference>
<keyword evidence="6" id="KW-1015">Disulfide bond</keyword>
<dbReference type="InterPro" id="IPR018114">
    <property type="entry name" value="TRYPSIN_HIS"/>
</dbReference>
<protein>
    <submittedName>
        <fullName evidence="10">Mast cell protease 1A-like</fullName>
    </submittedName>
</protein>
<dbReference type="Ensembl" id="ENSPSIT00000004074.1">
    <property type="protein sequence ID" value="ENSPSIP00000004051.1"/>
    <property type="gene ID" value="ENSPSIG00000003811.1"/>
</dbReference>
<dbReference type="eggNOG" id="KOG3627">
    <property type="taxonomic scope" value="Eukaryota"/>
</dbReference>
<keyword evidence="5" id="KW-0865">Zymogen</keyword>
<evidence type="ECO:0000259" key="9">
    <source>
        <dbReference type="PROSITE" id="PS50240"/>
    </source>
</evidence>
<dbReference type="FunFam" id="2.40.10.10:FF:000005">
    <property type="entry name" value="Serine protease 37"/>
    <property type="match status" value="1"/>
</dbReference>
<dbReference type="SMART" id="SM00020">
    <property type="entry name" value="Tryp_SPc"/>
    <property type="match status" value="1"/>
</dbReference>
<evidence type="ECO:0000256" key="2">
    <source>
        <dbReference type="ARBA" id="ARBA00022729"/>
    </source>
</evidence>
<keyword evidence="4 7" id="KW-0720">Serine protease</keyword>
<dbReference type="InterPro" id="IPR001314">
    <property type="entry name" value="Peptidase_S1A"/>
</dbReference>
<evidence type="ECO:0000256" key="4">
    <source>
        <dbReference type="ARBA" id="ARBA00022825"/>
    </source>
</evidence>
<reference evidence="10" key="4">
    <citation type="submission" date="2025-09" db="UniProtKB">
        <authorList>
            <consortium name="Ensembl"/>
        </authorList>
    </citation>
    <scope>IDENTIFICATION</scope>
</reference>
<name>K7F7P1_PELSI</name>
<feature type="signal peptide" evidence="8">
    <location>
        <begin position="1"/>
        <end position="23"/>
    </location>
</feature>
<dbReference type="InterPro" id="IPR001254">
    <property type="entry name" value="Trypsin_dom"/>
</dbReference>
<dbReference type="SUPFAM" id="SSF50494">
    <property type="entry name" value="Trypsin-like serine proteases"/>
    <property type="match status" value="1"/>
</dbReference>
<keyword evidence="3 7" id="KW-0378">Hydrolase</keyword>
<keyword evidence="2 8" id="KW-0732">Signal</keyword>
<accession>K7F7P1</accession>
<reference evidence="11" key="2">
    <citation type="journal article" date="2013" name="Nat. Genet.">
        <title>The draft genomes of soft-shell turtle and green sea turtle yield insights into the development and evolution of the turtle-specific body plan.</title>
        <authorList>
            <person name="Wang Z."/>
            <person name="Pascual-Anaya J."/>
            <person name="Zadissa A."/>
            <person name="Li W."/>
            <person name="Niimura Y."/>
            <person name="Huang Z."/>
            <person name="Li C."/>
            <person name="White S."/>
            <person name="Xiong Z."/>
            <person name="Fang D."/>
            <person name="Wang B."/>
            <person name="Ming Y."/>
            <person name="Chen Y."/>
            <person name="Zheng Y."/>
            <person name="Kuraku S."/>
            <person name="Pignatelli M."/>
            <person name="Herrero J."/>
            <person name="Beal K."/>
            <person name="Nozawa M."/>
            <person name="Li Q."/>
            <person name="Wang J."/>
            <person name="Zhang H."/>
            <person name="Yu L."/>
            <person name="Shigenobu S."/>
            <person name="Wang J."/>
            <person name="Liu J."/>
            <person name="Flicek P."/>
            <person name="Searle S."/>
            <person name="Wang J."/>
            <person name="Kuratani S."/>
            <person name="Yin Y."/>
            <person name="Aken B."/>
            <person name="Zhang G."/>
            <person name="Irie N."/>
        </authorList>
    </citation>
    <scope>NUCLEOTIDE SEQUENCE [LARGE SCALE GENOMIC DNA]</scope>
    <source>
        <strain evidence="11">Daiwa-1</strain>
    </source>
</reference>
<dbReference type="EMBL" id="AGCU01161137">
    <property type="status" value="NOT_ANNOTATED_CDS"/>
    <property type="molecule type" value="Genomic_DNA"/>
</dbReference>
<dbReference type="OMA" id="QWIQATI"/>
<dbReference type="Pfam" id="PF00089">
    <property type="entry name" value="Trypsin"/>
    <property type="match status" value="1"/>
</dbReference>
<dbReference type="PANTHER" id="PTHR24271">
    <property type="entry name" value="KALLIKREIN-RELATED"/>
    <property type="match status" value="1"/>
</dbReference>
<dbReference type="AlphaFoldDB" id="K7F7P1"/>
<dbReference type="EMBL" id="AGCU01161136">
    <property type="status" value="NOT_ANNOTATED_CDS"/>
    <property type="molecule type" value="Genomic_DNA"/>
</dbReference>
<dbReference type="HOGENOM" id="CLU_006842_1_0_1"/>
<proteinExistence type="predicted"/>
<dbReference type="InterPro" id="IPR043504">
    <property type="entry name" value="Peptidase_S1_PA_chymotrypsin"/>
</dbReference>
<dbReference type="Gene3D" id="2.40.10.10">
    <property type="entry name" value="Trypsin-like serine proteases"/>
    <property type="match status" value="2"/>
</dbReference>
<keyword evidence="11" id="KW-1185">Reference proteome</keyword>
<dbReference type="GeneTree" id="ENSGT01030000234551"/>
<dbReference type="GO" id="GO:0006508">
    <property type="term" value="P:proteolysis"/>
    <property type="evidence" value="ECO:0007669"/>
    <property type="project" value="UniProtKB-KW"/>
</dbReference>
<dbReference type="PROSITE" id="PS00135">
    <property type="entry name" value="TRYPSIN_SER"/>
    <property type="match status" value="1"/>
</dbReference>
<evidence type="ECO:0000313" key="10">
    <source>
        <dbReference type="Ensembl" id="ENSPSIP00000004051.1"/>
    </source>
</evidence>
<sequence>QTVTMLLLILLPVAFLLPPGAGAGEIVGGHEARPHSRPYMAFLHISGGRVRTCGGFLVAENFVLTAAHCQGRNITVVLGAQNIKEQEPCQQVSQVKRQIPHRSFNWENANNDIMLLQLARPARLNAFVKPVGLPRAGVTVSPGTVCSVAGWGLTNARKLSSEPSRLQETVVEVLSDQLCIERNFNPATMLCAGRREEGRNVAKGDSGGPLTCGGVAQGIVSWGRPLPPAMYTRVSTYSQWIQATIRELQA</sequence>
<feature type="domain" description="Peptidase S1" evidence="9">
    <location>
        <begin position="26"/>
        <end position="246"/>
    </location>
</feature>
<dbReference type="Proteomes" id="UP000007267">
    <property type="component" value="Unassembled WGS sequence"/>
</dbReference>
<dbReference type="PRINTS" id="PR00722">
    <property type="entry name" value="CHYMOTRYPSIN"/>
</dbReference>
<feature type="chain" id="PRO_5003904775" evidence="8">
    <location>
        <begin position="24"/>
        <end position="250"/>
    </location>
</feature>
<dbReference type="PROSITE" id="PS50240">
    <property type="entry name" value="TRYPSIN_DOM"/>
    <property type="match status" value="1"/>
</dbReference>
<dbReference type="PROSITE" id="PS00134">
    <property type="entry name" value="TRYPSIN_HIS"/>
    <property type="match status" value="1"/>
</dbReference>